<dbReference type="Pfam" id="PF13407">
    <property type="entry name" value="Peripla_BP_4"/>
    <property type="match status" value="1"/>
</dbReference>
<dbReference type="SUPFAM" id="SSF53822">
    <property type="entry name" value="Periplasmic binding protein-like I"/>
    <property type="match status" value="1"/>
</dbReference>
<accession>F5YEW8</accession>
<feature type="domain" description="Periplasmic binding protein" evidence="3">
    <location>
        <begin position="38"/>
        <end position="305"/>
    </location>
</feature>
<comment type="subcellular location">
    <subcellularLocation>
        <location evidence="1">Cell envelope</location>
    </subcellularLocation>
</comment>
<protein>
    <submittedName>
        <fullName evidence="4">Putative lipoprotein</fullName>
    </submittedName>
</protein>
<dbReference type="PANTHER" id="PTHR30036">
    <property type="entry name" value="D-XYLOSE-BINDING PERIPLASMIC PROTEIN"/>
    <property type="match status" value="1"/>
</dbReference>
<dbReference type="Gene3D" id="3.40.50.2300">
    <property type="match status" value="2"/>
</dbReference>
<reference evidence="4 5" key="2">
    <citation type="journal article" date="2011" name="ISME J.">
        <title>RNA-seq reveals cooperative metabolic interactions between two termite-gut spirochete species in co-culture.</title>
        <authorList>
            <person name="Rosenthal A.Z."/>
            <person name="Matson E.G."/>
            <person name="Eldar A."/>
            <person name="Leadbetter J.R."/>
        </authorList>
    </citation>
    <scope>NUCLEOTIDE SEQUENCE [LARGE SCALE GENOMIC DNA]</scope>
    <source>
        <strain evidence="5">ATCC BAA-888 / DSM 13862 / ZAS-9</strain>
    </source>
</reference>
<dbReference type="RefSeq" id="WP_015711767.1">
    <property type="nucleotide sequence ID" value="NC_015577.1"/>
</dbReference>
<dbReference type="InterPro" id="IPR050555">
    <property type="entry name" value="Bact_Solute-Bind_Prot2"/>
</dbReference>
<dbReference type="OrthoDB" id="9795981at2"/>
<evidence type="ECO:0000313" key="5">
    <source>
        <dbReference type="Proteomes" id="UP000009222"/>
    </source>
</evidence>
<dbReference type="KEGG" id="taz:TREAZ_0158"/>
<dbReference type="InParanoid" id="F5YEW8"/>
<reference evidence="5" key="1">
    <citation type="submission" date="2009-12" db="EMBL/GenBank/DDBJ databases">
        <title>Complete sequence of Treponema azotonutricium strain ZAS-9.</title>
        <authorList>
            <person name="Tetu S.G."/>
            <person name="Matson E."/>
            <person name="Ren Q."/>
            <person name="Seshadri R."/>
            <person name="Elbourne L."/>
            <person name="Hassan K.A."/>
            <person name="Durkin A."/>
            <person name="Radune D."/>
            <person name="Mohamoud Y."/>
            <person name="Shay R."/>
            <person name="Jin S."/>
            <person name="Zhang X."/>
            <person name="Lucey K."/>
            <person name="Ballor N.R."/>
            <person name="Ottesen E."/>
            <person name="Rosenthal R."/>
            <person name="Allen A."/>
            <person name="Leadbetter J.R."/>
            <person name="Paulsen I.T."/>
        </authorList>
    </citation>
    <scope>NUCLEOTIDE SEQUENCE [LARGE SCALE GENOMIC DNA]</scope>
    <source>
        <strain evidence="5">ATCC BAA-888 / DSM 13862 / ZAS-9</strain>
    </source>
</reference>
<dbReference type="PROSITE" id="PS51257">
    <property type="entry name" value="PROKAR_LIPOPROTEIN"/>
    <property type="match status" value="1"/>
</dbReference>
<organism evidence="4 5">
    <name type="scientific">Leadbettera azotonutricia (strain ATCC BAA-888 / DSM 13862 / ZAS-9)</name>
    <name type="common">Treponema azotonutricium</name>
    <dbReference type="NCBI Taxonomy" id="545695"/>
    <lineage>
        <taxon>Bacteria</taxon>
        <taxon>Pseudomonadati</taxon>
        <taxon>Spirochaetota</taxon>
        <taxon>Spirochaetia</taxon>
        <taxon>Spirochaetales</taxon>
        <taxon>Breznakiellaceae</taxon>
        <taxon>Leadbettera</taxon>
    </lineage>
</organism>
<evidence type="ECO:0000313" key="4">
    <source>
        <dbReference type="EMBL" id="AEF81263.1"/>
    </source>
</evidence>
<dbReference type="GO" id="GO:0030246">
    <property type="term" value="F:carbohydrate binding"/>
    <property type="evidence" value="ECO:0007669"/>
    <property type="project" value="TreeGrafter"/>
</dbReference>
<dbReference type="Proteomes" id="UP000009222">
    <property type="component" value="Chromosome"/>
</dbReference>
<comment type="similarity">
    <text evidence="2">Belongs to the bacterial solute-binding protein 2 family.</text>
</comment>
<dbReference type="InterPro" id="IPR025997">
    <property type="entry name" value="SBP_2_dom"/>
</dbReference>
<dbReference type="AlphaFoldDB" id="F5YEW8"/>
<dbReference type="PANTHER" id="PTHR30036:SF7">
    <property type="entry name" value="ABC TRANSPORTER PERIPLASMIC-BINDING PROTEIN YPHF"/>
    <property type="match status" value="1"/>
</dbReference>
<dbReference type="InterPro" id="IPR028082">
    <property type="entry name" value="Peripla_BP_I"/>
</dbReference>
<dbReference type="GO" id="GO:0030288">
    <property type="term" value="C:outer membrane-bounded periplasmic space"/>
    <property type="evidence" value="ECO:0007669"/>
    <property type="project" value="TreeGrafter"/>
</dbReference>
<evidence type="ECO:0000256" key="1">
    <source>
        <dbReference type="ARBA" id="ARBA00004196"/>
    </source>
</evidence>
<proteinExistence type="inferred from homology"/>
<gene>
    <name evidence="4" type="ordered locus">TREAZ_0158</name>
</gene>
<evidence type="ECO:0000256" key="2">
    <source>
        <dbReference type="ARBA" id="ARBA00007639"/>
    </source>
</evidence>
<keyword evidence="5" id="KW-1185">Reference proteome</keyword>
<dbReference type="eggNOG" id="COG1879">
    <property type="taxonomic scope" value="Bacteria"/>
</dbReference>
<name>F5YEW8_LEAAZ</name>
<dbReference type="HOGENOM" id="CLU_037628_3_0_12"/>
<dbReference type="EMBL" id="CP001841">
    <property type="protein sequence ID" value="AEF81263.1"/>
    <property type="molecule type" value="Genomic_DNA"/>
</dbReference>
<dbReference type="STRING" id="545695.TREAZ_0158"/>
<sequence length="359" mass="38829">MKKATAFAAVIVLLLIVLFSGCRRQASGAGQAKKDITVVFVPKVTGNAFFESANAGAQAYAQKNGFKVQYEGSSEALIDNQIAIINKAIEQKVQALCVSALDATALDEVMKKALSAGIKVTTWDSDVSGDARMIMVSQGTPDQLGRMLVEMGAKSLSSRGKNTGGPIKYLWHYSQATVMDQNSWQAAGEKYIRTAYPNWINAAPQNFYSEQNPAKAITVGEQIIKDYPDIDLIICNDSTSLPGQAQAALNLGRTAQDLTITGFASPNAMRDYCKQGIVERWGLWDCQVQGALGCYMAWYLASGKQLQVGSRVDVPDIGIVEVMSNAVLDPKAYTAPNSGVVLLPNRTEFTINNVDNFNF</sequence>
<keyword evidence="4" id="KW-0449">Lipoprotein</keyword>
<evidence type="ECO:0000259" key="3">
    <source>
        <dbReference type="Pfam" id="PF13407"/>
    </source>
</evidence>